<evidence type="ECO:0000256" key="1">
    <source>
        <dbReference type="SAM" id="SignalP"/>
    </source>
</evidence>
<name>A0A7V9Z583_9BACL</name>
<keyword evidence="3" id="KW-1185">Reference proteome</keyword>
<feature type="chain" id="PRO_5031204794" evidence="1">
    <location>
        <begin position="24"/>
        <end position="199"/>
    </location>
</feature>
<comment type="caution">
    <text evidence="2">The sequence shown here is derived from an EMBL/GenBank/DDBJ whole genome shotgun (WGS) entry which is preliminary data.</text>
</comment>
<accession>A0A7V9Z583</accession>
<dbReference type="Pfam" id="PF16219">
    <property type="entry name" value="DUF4879"/>
    <property type="match status" value="1"/>
</dbReference>
<gene>
    <name evidence="2" type="ORF">HNR31_001062</name>
</gene>
<dbReference type="InterPro" id="IPR032624">
    <property type="entry name" value="DUF4879"/>
</dbReference>
<feature type="signal peptide" evidence="1">
    <location>
        <begin position="1"/>
        <end position="23"/>
    </location>
</feature>
<dbReference type="Proteomes" id="UP000523087">
    <property type="component" value="Unassembled WGS sequence"/>
</dbReference>
<protein>
    <submittedName>
        <fullName evidence="2">Uncharacterized protein</fullName>
    </submittedName>
</protein>
<dbReference type="EMBL" id="JACDUT010000002">
    <property type="protein sequence ID" value="MBA2874292.1"/>
    <property type="molecule type" value="Genomic_DNA"/>
</dbReference>
<keyword evidence="1" id="KW-0732">Signal</keyword>
<dbReference type="AlphaFoldDB" id="A0A7V9Z583"/>
<reference evidence="2 3" key="1">
    <citation type="submission" date="2020-07" db="EMBL/GenBank/DDBJ databases">
        <title>Genomic Encyclopedia of Type Strains, Phase IV (KMG-IV): sequencing the most valuable type-strain genomes for metagenomic binning, comparative biology and taxonomic classification.</title>
        <authorList>
            <person name="Goeker M."/>
        </authorList>
    </citation>
    <scope>NUCLEOTIDE SEQUENCE [LARGE SCALE GENOMIC DNA]</scope>
    <source>
        <strain evidence="2 3">DSM 15730</strain>
    </source>
</reference>
<sequence>MKKFILAFFTLCLSLVVVNTTEAATPIEENSSIFIENLKKEHPDWVINPVTQEEVSEIRKEMATTNSITGSAPPVTALYIDQVGWDLETTTPQIQYINNELTSAPVRGITGVGVVEIGYGHYFQWLGAEQITYNDPTYLIETSTIDFEGDTIVDGFYHVVYFDSDVKIPSGSSVEYRCQSTSMNYPWNTMNAFINIPHQ</sequence>
<organism evidence="2 3">
    <name type="scientific">Thermaerobacillus caldiproteolyticus</name>
    <dbReference type="NCBI Taxonomy" id="247480"/>
    <lineage>
        <taxon>Bacteria</taxon>
        <taxon>Bacillati</taxon>
        <taxon>Bacillota</taxon>
        <taxon>Bacilli</taxon>
        <taxon>Bacillales</taxon>
        <taxon>Anoxybacillaceae</taxon>
        <taxon>Thermaerobacillus</taxon>
    </lineage>
</organism>
<evidence type="ECO:0000313" key="3">
    <source>
        <dbReference type="Proteomes" id="UP000523087"/>
    </source>
</evidence>
<dbReference type="RefSeq" id="WP_181555206.1">
    <property type="nucleotide sequence ID" value="NZ_JACDUT010000002.1"/>
</dbReference>
<evidence type="ECO:0000313" key="2">
    <source>
        <dbReference type="EMBL" id="MBA2874292.1"/>
    </source>
</evidence>
<proteinExistence type="predicted"/>